<feature type="domain" description="Protein kinase" evidence="1">
    <location>
        <begin position="86"/>
        <end position="348"/>
    </location>
</feature>
<protein>
    <submittedName>
        <fullName evidence="2">Kinase-like protein</fullName>
    </submittedName>
</protein>
<keyword evidence="2" id="KW-0808">Transferase</keyword>
<proteinExistence type="predicted"/>
<accession>A0A165FBA9</accession>
<dbReference type="GO" id="GO:0005524">
    <property type="term" value="F:ATP binding"/>
    <property type="evidence" value="ECO:0007669"/>
    <property type="project" value="InterPro"/>
</dbReference>
<dbReference type="InterPro" id="IPR051681">
    <property type="entry name" value="Ser/Thr_Kinases-Pseudokinases"/>
</dbReference>
<dbReference type="InterPro" id="IPR011009">
    <property type="entry name" value="Kinase-like_dom_sf"/>
</dbReference>
<evidence type="ECO:0000259" key="1">
    <source>
        <dbReference type="PROSITE" id="PS50011"/>
    </source>
</evidence>
<reference evidence="2 3" key="1">
    <citation type="journal article" date="2016" name="Mol. Biol. Evol.">
        <title>Comparative Genomics of Early-Diverging Mushroom-Forming Fungi Provides Insights into the Origins of Lignocellulose Decay Capabilities.</title>
        <authorList>
            <person name="Nagy L.G."/>
            <person name="Riley R."/>
            <person name="Tritt A."/>
            <person name="Adam C."/>
            <person name="Daum C."/>
            <person name="Floudas D."/>
            <person name="Sun H."/>
            <person name="Yadav J.S."/>
            <person name="Pangilinan J."/>
            <person name="Larsson K.H."/>
            <person name="Matsuura K."/>
            <person name="Barry K."/>
            <person name="Labutti K."/>
            <person name="Kuo R."/>
            <person name="Ohm R.A."/>
            <person name="Bhattacharya S.S."/>
            <person name="Shirouzu T."/>
            <person name="Yoshinaga Y."/>
            <person name="Martin F.M."/>
            <person name="Grigoriev I.V."/>
            <person name="Hibbett D.S."/>
        </authorList>
    </citation>
    <scope>NUCLEOTIDE SEQUENCE [LARGE SCALE GENOMIC DNA]</scope>
    <source>
        <strain evidence="2 3">HHB12029</strain>
    </source>
</reference>
<keyword evidence="2" id="KW-0418">Kinase</keyword>
<evidence type="ECO:0000313" key="2">
    <source>
        <dbReference type="EMBL" id="KZV88717.1"/>
    </source>
</evidence>
<gene>
    <name evidence="2" type="ORF">EXIGLDRAFT_171610</name>
</gene>
<dbReference type="GO" id="GO:0004674">
    <property type="term" value="F:protein serine/threonine kinase activity"/>
    <property type="evidence" value="ECO:0007669"/>
    <property type="project" value="TreeGrafter"/>
</dbReference>
<dbReference type="Pfam" id="PF07714">
    <property type="entry name" value="PK_Tyr_Ser-Thr"/>
    <property type="match status" value="1"/>
</dbReference>
<dbReference type="PRINTS" id="PR00109">
    <property type="entry name" value="TYRKINASE"/>
</dbReference>
<dbReference type="PROSITE" id="PS50011">
    <property type="entry name" value="PROTEIN_KINASE_DOM"/>
    <property type="match status" value="1"/>
</dbReference>
<dbReference type="PANTHER" id="PTHR44329">
    <property type="entry name" value="SERINE/THREONINE-PROTEIN KINASE TNNI3K-RELATED"/>
    <property type="match status" value="1"/>
</dbReference>
<dbReference type="STRING" id="1314781.A0A165FBA9"/>
<evidence type="ECO:0000313" key="3">
    <source>
        <dbReference type="Proteomes" id="UP000077266"/>
    </source>
</evidence>
<dbReference type="Proteomes" id="UP000077266">
    <property type="component" value="Unassembled WGS sequence"/>
</dbReference>
<dbReference type="OrthoDB" id="10261027at2759"/>
<dbReference type="InterPro" id="IPR000719">
    <property type="entry name" value="Prot_kinase_dom"/>
</dbReference>
<dbReference type="AlphaFoldDB" id="A0A165FBA9"/>
<dbReference type="Gene3D" id="1.10.510.10">
    <property type="entry name" value="Transferase(Phosphotransferase) domain 1"/>
    <property type="match status" value="1"/>
</dbReference>
<dbReference type="EMBL" id="KV426092">
    <property type="protein sequence ID" value="KZV88717.1"/>
    <property type="molecule type" value="Genomic_DNA"/>
</dbReference>
<dbReference type="PANTHER" id="PTHR44329:SF214">
    <property type="entry name" value="PROTEIN KINASE DOMAIN-CONTAINING PROTEIN"/>
    <property type="match status" value="1"/>
</dbReference>
<sequence>MALKRQRPPHPGPVAECRGLDSNTWRVCLRCWSIDDSNPCSAQDLVDTLRQDRSNSIVCPVYWPEKVVKSWVKSRLPFFPETMFPLKTVESYREISFDKMEQTSSLIHKGRVVEVMLLHPARSRRIKLHFHHRNFFGEAAVWLQLQHPHILPLFGVVADMPPLFVIMYPAGGTCLDYLQANASADRLKLARDVADGLQYLHSRAPPVVHGDVRGRSVVVSGSGDALLWNFDFGPLADPVEGFDRSDFIRPTQNRWASPERLMFGQWCPESDVWSFGMFIWELYSGKPPFPDQTGTRIYDTIYYNGLPERPDHEQLDDDIWDIITACWQRQVAARPRAHDIYQRILSTLARTAALRSEE</sequence>
<dbReference type="InParanoid" id="A0A165FBA9"/>
<keyword evidence="3" id="KW-1185">Reference proteome</keyword>
<organism evidence="2 3">
    <name type="scientific">Exidia glandulosa HHB12029</name>
    <dbReference type="NCBI Taxonomy" id="1314781"/>
    <lineage>
        <taxon>Eukaryota</taxon>
        <taxon>Fungi</taxon>
        <taxon>Dikarya</taxon>
        <taxon>Basidiomycota</taxon>
        <taxon>Agaricomycotina</taxon>
        <taxon>Agaricomycetes</taxon>
        <taxon>Auriculariales</taxon>
        <taxon>Exidiaceae</taxon>
        <taxon>Exidia</taxon>
    </lineage>
</organism>
<dbReference type="SUPFAM" id="SSF56112">
    <property type="entry name" value="Protein kinase-like (PK-like)"/>
    <property type="match status" value="1"/>
</dbReference>
<name>A0A165FBA9_EXIGL</name>
<dbReference type="InterPro" id="IPR001245">
    <property type="entry name" value="Ser-Thr/Tyr_kinase_cat_dom"/>
</dbReference>